<keyword evidence="1" id="KW-0862">Zinc</keyword>
<dbReference type="PANTHER" id="PTHR47481:SF7">
    <property type="entry name" value="CCHC-TYPE DOMAIN-CONTAINING PROTEIN"/>
    <property type="match status" value="1"/>
</dbReference>
<dbReference type="InterPro" id="IPR036875">
    <property type="entry name" value="Znf_CCHC_sf"/>
</dbReference>
<dbReference type="SUPFAM" id="SSF57756">
    <property type="entry name" value="Retrovirus zinc finger-like domains"/>
    <property type="match status" value="1"/>
</dbReference>
<dbReference type="Proteomes" id="UP000653454">
    <property type="component" value="Unassembled WGS sequence"/>
</dbReference>
<proteinExistence type="predicted"/>
<dbReference type="SMART" id="SM00343">
    <property type="entry name" value="ZnF_C2HC"/>
    <property type="match status" value="1"/>
</dbReference>
<keyword evidence="1" id="KW-0863">Zinc-finger</keyword>
<dbReference type="InterPro" id="IPR013103">
    <property type="entry name" value="RVT_2"/>
</dbReference>
<evidence type="ECO:0000313" key="4">
    <source>
        <dbReference type="EMBL" id="CAG9127519.1"/>
    </source>
</evidence>
<dbReference type="Pfam" id="PF14223">
    <property type="entry name" value="Retrotran_gag_2"/>
    <property type="match status" value="1"/>
</dbReference>
<dbReference type="EMBL" id="CAJHNJ030000034">
    <property type="protein sequence ID" value="CAG9127519.1"/>
    <property type="molecule type" value="Genomic_DNA"/>
</dbReference>
<dbReference type="Gene3D" id="4.10.60.10">
    <property type="entry name" value="Zinc finger, CCHC-type"/>
    <property type="match status" value="1"/>
</dbReference>
<evidence type="ECO:0000259" key="3">
    <source>
        <dbReference type="PROSITE" id="PS50158"/>
    </source>
</evidence>
<dbReference type="PANTHER" id="PTHR47481">
    <property type="match status" value="1"/>
</dbReference>
<evidence type="ECO:0000313" key="5">
    <source>
        <dbReference type="Proteomes" id="UP000653454"/>
    </source>
</evidence>
<dbReference type="Pfam" id="PF07727">
    <property type="entry name" value="RVT_2"/>
    <property type="match status" value="1"/>
</dbReference>
<dbReference type="GO" id="GO:0003676">
    <property type="term" value="F:nucleic acid binding"/>
    <property type="evidence" value="ECO:0007669"/>
    <property type="project" value="InterPro"/>
</dbReference>
<feature type="domain" description="CCHC-type" evidence="3">
    <location>
        <begin position="209"/>
        <end position="226"/>
    </location>
</feature>
<keyword evidence="5" id="KW-1185">Reference proteome</keyword>
<comment type="caution">
    <text evidence="4">The sequence shown here is derived from an EMBL/GenBank/DDBJ whole genome shotgun (WGS) entry which is preliminary data.</text>
</comment>
<accession>A0A8S4FGL7</accession>
<sequence length="489" mass="56062">MEAAGLSIDRRQLLEGAEGWTAWHFKIKVMLRAAGLLDIVDGTLKPPEDKSEIEKWEVKDAKAQNLIVMHVSEKIIPQISNCQSACEIWSKLLTIFEQKGELSVHILQQKFFAMRYEENDSMSQYLSRFEGILCKLRNINAEVSDSMAITKITSSLPVQYQHFVSAWESVPADKRTLEELTARLLIEEQRFNSRKEEEEVTAFAAFKGRKCFKCGKIGHYKKDCRSGNQNGCIEREMRPTTEAARSILLSSGLNKSLWAEAVNTAVFVINRTEQQMPTINEENIVSEEEMTSTEEKESSEEELEGYSTPDRAVSEMVDRQNLEVEEITTEDVDEGIPESNLRRSKRTIKKPQYLKDYETNFLTTSVEPLTIEEALTSDAKENWKDAMKTEMDTLNENNTWTIVDDVPDGSKVISSKWVFKVKEVGDQKVYKARLVARGFEQDDCDLEVYSPVARLPTFRIVKRAPDSQQNYTRRSKYESVEAIFGRSYQ</sequence>
<feature type="compositionally biased region" description="Acidic residues" evidence="2">
    <location>
        <begin position="286"/>
        <end position="304"/>
    </location>
</feature>
<dbReference type="PROSITE" id="PS50158">
    <property type="entry name" value="ZF_CCHC"/>
    <property type="match status" value="1"/>
</dbReference>
<reference evidence="4" key="1">
    <citation type="submission" date="2020-11" db="EMBL/GenBank/DDBJ databases">
        <authorList>
            <person name="Whiteford S."/>
        </authorList>
    </citation>
    <scope>NUCLEOTIDE SEQUENCE</scope>
</reference>
<evidence type="ECO:0000256" key="1">
    <source>
        <dbReference type="PROSITE-ProRule" id="PRU00047"/>
    </source>
</evidence>
<dbReference type="InterPro" id="IPR001878">
    <property type="entry name" value="Znf_CCHC"/>
</dbReference>
<dbReference type="AlphaFoldDB" id="A0A8S4FGL7"/>
<gene>
    <name evidence="4" type="ORF">PLXY2_LOCUS8943</name>
</gene>
<protein>
    <submittedName>
        <fullName evidence="4">(diamondback moth) hypothetical protein</fullName>
    </submittedName>
</protein>
<keyword evidence="1" id="KW-0479">Metal-binding</keyword>
<evidence type="ECO:0000256" key="2">
    <source>
        <dbReference type="SAM" id="MobiDB-lite"/>
    </source>
</evidence>
<organism evidence="4 5">
    <name type="scientific">Plutella xylostella</name>
    <name type="common">Diamondback moth</name>
    <name type="synonym">Plutella maculipennis</name>
    <dbReference type="NCBI Taxonomy" id="51655"/>
    <lineage>
        <taxon>Eukaryota</taxon>
        <taxon>Metazoa</taxon>
        <taxon>Ecdysozoa</taxon>
        <taxon>Arthropoda</taxon>
        <taxon>Hexapoda</taxon>
        <taxon>Insecta</taxon>
        <taxon>Pterygota</taxon>
        <taxon>Neoptera</taxon>
        <taxon>Endopterygota</taxon>
        <taxon>Lepidoptera</taxon>
        <taxon>Glossata</taxon>
        <taxon>Ditrysia</taxon>
        <taxon>Yponomeutoidea</taxon>
        <taxon>Plutellidae</taxon>
        <taxon>Plutella</taxon>
    </lineage>
</organism>
<name>A0A8S4FGL7_PLUXY</name>
<feature type="region of interest" description="Disordered" evidence="2">
    <location>
        <begin position="286"/>
        <end position="307"/>
    </location>
</feature>
<dbReference type="Pfam" id="PF00098">
    <property type="entry name" value="zf-CCHC"/>
    <property type="match status" value="1"/>
</dbReference>
<dbReference type="GO" id="GO:0008270">
    <property type="term" value="F:zinc ion binding"/>
    <property type="evidence" value="ECO:0007669"/>
    <property type="project" value="UniProtKB-KW"/>
</dbReference>